<evidence type="ECO:0000259" key="12">
    <source>
        <dbReference type="PROSITE" id="PS51448"/>
    </source>
</evidence>
<evidence type="ECO:0000256" key="4">
    <source>
        <dbReference type="ARBA" id="ARBA00023136"/>
    </source>
</evidence>
<dbReference type="PANTHER" id="PTHR22762:SF133">
    <property type="entry name" value="P-TYPE DOMAIN-CONTAINING PROTEIN"/>
    <property type="match status" value="1"/>
</dbReference>
<dbReference type="InterPro" id="IPR048395">
    <property type="entry name" value="Glyco_hydro_31_C"/>
</dbReference>
<dbReference type="SUPFAM" id="SSF74650">
    <property type="entry name" value="Galactose mutarotase-like"/>
    <property type="match status" value="1"/>
</dbReference>
<dbReference type="InterPro" id="IPR000519">
    <property type="entry name" value="P_trefoil_dom"/>
</dbReference>
<dbReference type="InterPro" id="IPR011013">
    <property type="entry name" value="Gal_mutarotase_sf_dom"/>
</dbReference>
<keyword evidence="7 10" id="KW-0326">Glycosidase</keyword>
<evidence type="ECO:0000256" key="3">
    <source>
        <dbReference type="ARBA" id="ARBA00022801"/>
    </source>
</evidence>
<evidence type="ECO:0000256" key="9">
    <source>
        <dbReference type="PROSITE-ProRule" id="PRU00779"/>
    </source>
</evidence>
<accession>A0A814RRR0</accession>
<dbReference type="Gene3D" id="2.60.40.1760">
    <property type="entry name" value="glycosyl hydrolase (family 31)"/>
    <property type="match status" value="1"/>
</dbReference>
<comment type="caution">
    <text evidence="9">Lacks conserved residue(s) required for the propagation of feature annotation.</text>
</comment>
<dbReference type="AlphaFoldDB" id="A0A814RRR0"/>
<keyword evidence="6" id="KW-0325">Glycoprotein</keyword>
<evidence type="ECO:0000256" key="6">
    <source>
        <dbReference type="ARBA" id="ARBA00023180"/>
    </source>
</evidence>
<dbReference type="Pfam" id="PF21365">
    <property type="entry name" value="Glyco_hydro_31_3rd"/>
    <property type="match status" value="1"/>
</dbReference>
<dbReference type="Gene3D" id="3.20.20.80">
    <property type="entry name" value="Glycosidases"/>
    <property type="match status" value="1"/>
</dbReference>
<dbReference type="SUPFAM" id="SSF51011">
    <property type="entry name" value="Glycosyl hydrolase domain"/>
    <property type="match status" value="1"/>
</dbReference>
<dbReference type="Proteomes" id="UP000663852">
    <property type="component" value="Unassembled WGS sequence"/>
</dbReference>
<dbReference type="PROSITE" id="PS51448">
    <property type="entry name" value="P_TREFOIL_2"/>
    <property type="match status" value="1"/>
</dbReference>
<keyword evidence="3 10" id="KW-0378">Hydrolase</keyword>
<comment type="caution">
    <text evidence="13">The sequence shown here is derived from an EMBL/GenBank/DDBJ whole genome shotgun (WGS) entry which is preliminary data.</text>
</comment>
<protein>
    <recommendedName>
        <fullName evidence="8">Maltase</fullName>
    </recommendedName>
</protein>
<keyword evidence="5" id="KW-1015">Disulfide bond</keyword>
<proteinExistence type="inferred from homology"/>
<dbReference type="Pfam" id="PF13802">
    <property type="entry name" value="Gal_mutarotas_2"/>
    <property type="match status" value="1"/>
</dbReference>
<dbReference type="SUPFAM" id="SSF51445">
    <property type="entry name" value="(Trans)glycosidases"/>
    <property type="match status" value="1"/>
</dbReference>
<dbReference type="InterPro" id="IPR044913">
    <property type="entry name" value="P_trefoil_dom_sf"/>
</dbReference>
<keyword evidence="11" id="KW-0812">Transmembrane</keyword>
<evidence type="ECO:0000256" key="5">
    <source>
        <dbReference type="ARBA" id="ARBA00023157"/>
    </source>
</evidence>
<dbReference type="InterPro" id="IPR000322">
    <property type="entry name" value="Glyco_hydro_31_TIM"/>
</dbReference>
<dbReference type="GO" id="GO:0016020">
    <property type="term" value="C:membrane"/>
    <property type="evidence" value="ECO:0007669"/>
    <property type="project" value="UniProtKB-SubCell"/>
</dbReference>
<comment type="subcellular location">
    <subcellularLocation>
        <location evidence="1">Membrane</location>
    </subcellularLocation>
</comment>
<feature type="domain" description="P-type" evidence="12">
    <location>
        <begin position="108"/>
        <end position="160"/>
    </location>
</feature>
<dbReference type="InterPro" id="IPR017853">
    <property type="entry name" value="GH"/>
</dbReference>
<evidence type="ECO:0000256" key="10">
    <source>
        <dbReference type="RuleBase" id="RU361185"/>
    </source>
</evidence>
<dbReference type="CDD" id="cd06602">
    <property type="entry name" value="GH31_MGAM_SI_GAA"/>
    <property type="match status" value="1"/>
</dbReference>
<dbReference type="GO" id="GO:0004558">
    <property type="term" value="F:alpha-1,4-glucosidase activity"/>
    <property type="evidence" value="ECO:0007669"/>
    <property type="project" value="TreeGrafter"/>
</dbReference>
<dbReference type="Pfam" id="PF01055">
    <property type="entry name" value="Glyco_hydro_31_2nd"/>
    <property type="match status" value="1"/>
</dbReference>
<evidence type="ECO:0000256" key="7">
    <source>
        <dbReference type="ARBA" id="ARBA00023295"/>
    </source>
</evidence>
<gene>
    <name evidence="13" type="ORF">EDS130_LOCUS21922</name>
</gene>
<sequence length="1028" mass="119037">MIEKQKIYNIKNRQYLTVVYALYKLTFSILKNLAIVSSYLCTSNQALRNMHRFTKLLLLVGIVLGCSIHVQSLSLAKMKSETNARQNQKDIPIIEVPDFVNADPKYRIDCSPENDEHRTFCQINLTKNRTSNLSESLCTARGCVWDTNSQADKSTCYIPKEKGGYELKQGPDQISNAMTVYSLGRLSSQSSRFSMFNHDIENLKVQVSISGPDMVRMTIRDENADRYEVPVPLQWTPSVPPTSAPPKIQFQMTKTTNKQIGFRILRTDDTQSLLFDTTFFANGFIYDDQFLQIITTIPSRNIYGFGENTHASFRHNLKDSKRYGIFARDQWPTGENENLYGTHPFYMVIEPNGQAYGVFIFNSNAQDYKFDEFDNDQATLTYRTIGGIFDIFVFAGTTPEQVIRQYQSVIGKPYFPPYWGFGFQLCRYGYNSLDNMKAAMYRTLNASIPIDVHYGDIDYFHNRLDFTWNPVDFQGIPEYIDWLHSNDMKFITMIDPAIDSEAPNYPAFVEGQKADVWIKWPERRNLQFNETGNRNILGYVWPDGKTAFPDYFYPSTNEWWRTQVLEYRKKIKFDGIWIDMNEPANFDTNRIKPWNWNRTEVWNLKCPVEDEILDNPPYKTAICGDYISDKTLCMISEQRDGRGKTYNHYDIHNLYGWSETVATLPVARALENRRSIVISRSTFPSSGAISGHWLGDNTADWKHLKYNIIGMLEFNLFGIPYNGADICGFFADTTEEMCQRWMQLGAFNPFFRNHNGYKFGYEGNAFRDQDPGVFSAPAVASNRRAVELRYTLIPHLYTLFHRVHVSGGTVVRSMAHEFPTIPDCWSLDEQFLWDSSLLIAPVIYENHRTKYVYLPPSERWYDFYTGEEMKTLGNITVPAPLDFLPLYLRGGAIIPQQQSAMNTVQSRKNPLFLTVALDNNQYAQGNLFWDDGESIDTYEHSVYNDFAFSYKSRRLSIEPWTYKYPQMGNDVKLEDIKIYGMDRAPSRILWNRQELSATNQWAFDSAKNVLTMTKLALDVTKSHTFVFL</sequence>
<organism evidence="13 14">
    <name type="scientific">Adineta ricciae</name>
    <name type="common">Rotifer</name>
    <dbReference type="NCBI Taxonomy" id="249248"/>
    <lineage>
        <taxon>Eukaryota</taxon>
        <taxon>Metazoa</taxon>
        <taxon>Spiralia</taxon>
        <taxon>Gnathifera</taxon>
        <taxon>Rotifera</taxon>
        <taxon>Eurotatoria</taxon>
        <taxon>Bdelloidea</taxon>
        <taxon>Adinetida</taxon>
        <taxon>Adinetidae</taxon>
        <taxon>Adineta</taxon>
    </lineage>
</organism>
<dbReference type="GO" id="GO:0030246">
    <property type="term" value="F:carbohydrate binding"/>
    <property type="evidence" value="ECO:0007669"/>
    <property type="project" value="InterPro"/>
</dbReference>
<dbReference type="OrthoDB" id="1334205at2759"/>
<feature type="transmembrane region" description="Helical" evidence="11">
    <location>
        <begin position="53"/>
        <end position="70"/>
    </location>
</feature>
<dbReference type="Gene3D" id="4.10.110.10">
    <property type="entry name" value="Spasmolytic Protein, domain 1"/>
    <property type="match status" value="1"/>
</dbReference>
<keyword evidence="4 11" id="KW-0472">Membrane</keyword>
<name>A0A814RRR0_ADIRI</name>
<dbReference type="GO" id="GO:0005975">
    <property type="term" value="P:carbohydrate metabolic process"/>
    <property type="evidence" value="ECO:0007669"/>
    <property type="project" value="InterPro"/>
</dbReference>
<keyword evidence="11" id="KW-1133">Transmembrane helix</keyword>
<dbReference type="PROSITE" id="PS00129">
    <property type="entry name" value="GLYCOSYL_HYDROL_F31_1"/>
    <property type="match status" value="1"/>
</dbReference>
<dbReference type="CDD" id="cd14752">
    <property type="entry name" value="GH31_N"/>
    <property type="match status" value="1"/>
</dbReference>
<comment type="similarity">
    <text evidence="2 10">Belongs to the glycosyl hydrolase 31 family.</text>
</comment>
<dbReference type="InterPro" id="IPR013780">
    <property type="entry name" value="Glyco_hydro_b"/>
</dbReference>
<dbReference type="EMBL" id="CAJNOJ010000112">
    <property type="protein sequence ID" value="CAF1137906.1"/>
    <property type="molecule type" value="Genomic_DNA"/>
</dbReference>
<evidence type="ECO:0000256" key="1">
    <source>
        <dbReference type="ARBA" id="ARBA00004370"/>
    </source>
</evidence>
<dbReference type="PANTHER" id="PTHR22762">
    <property type="entry name" value="ALPHA-GLUCOSIDASE"/>
    <property type="match status" value="1"/>
</dbReference>
<evidence type="ECO:0000256" key="2">
    <source>
        <dbReference type="ARBA" id="ARBA00007806"/>
    </source>
</evidence>
<evidence type="ECO:0000256" key="11">
    <source>
        <dbReference type="SAM" id="Phobius"/>
    </source>
</evidence>
<evidence type="ECO:0000313" key="13">
    <source>
        <dbReference type="EMBL" id="CAF1137906.1"/>
    </source>
</evidence>
<dbReference type="CDD" id="cd00111">
    <property type="entry name" value="Trefoil"/>
    <property type="match status" value="1"/>
</dbReference>
<evidence type="ECO:0000313" key="14">
    <source>
        <dbReference type="Proteomes" id="UP000663852"/>
    </source>
</evidence>
<dbReference type="Gene3D" id="2.60.40.1180">
    <property type="entry name" value="Golgi alpha-mannosidase II"/>
    <property type="match status" value="2"/>
</dbReference>
<evidence type="ECO:0000256" key="8">
    <source>
        <dbReference type="ARBA" id="ARBA00041343"/>
    </source>
</evidence>
<dbReference type="InterPro" id="IPR030458">
    <property type="entry name" value="Glyco_hydro_31_AS"/>
</dbReference>
<reference evidence="13" key="1">
    <citation type="submission" date="2021-02" db="EMBL/GenBank/DDBJ databases">
        <authorList>
            <person name="Nowell W R."/>
        </authorList>
    </citation>
    <scope>NUCLEOTIDE SEQUENCE</scope>
</reference>
<dbReference type="InterPro" id="IPR025887">
    <property type="entry name" value="Glyco_hydro_31_N_dom"/>
</dbReference>